<dbReference type="RefSeq" id="WP_135763148.1">
    <property type="nucleotide sequence ID" value="NZ_RQHV01000029.1"/>
</dbReference>
<proteinExistence type="predicted"/>
<dbReference type="Pfam" id="PF07611">
    <property type="entry name" value="DUF1574"/>
    <property type="match status" value="1"/>
</dbReference>
<comment type="caution">
    <text evidence="2">The sequence shown here is derived from an EMBL/GenBank/DDBJ whole genome shotgun (WGS) entry which is preliminary data.</text>
</comment>
<reference evidence="2" key="1">
    <citation type="journal article" date="2019" name="PLoS Negl. Trop. Dis.">
        <title>Revisiting the worldwide diversity of Leptospira species in the environment.</title>
        <authorList>
            <person name="Vincent A.T."/>
            <person name="Schiettekatte O."/>
            <person name="Bourhy P."/>
            <person name="Veyrier F.J."/>
            <person name="Picardeau M."/>
        </authorList>
    </citation>
    <scope>NUCLEOTIDE SEQUENCE [LARGE SCALE GENOMIC DNA]</scope>
    <source>
        <strain evidence="2">201400974</strain>
    </source>
</reference>
<sequence>MLSRPFLIYPVALFFVVLVIDKIFLLPVFHGEFLQAGNSVFYHQRRVLAERLVQDPKIKETKLAVVFGDSRSYPYSEMGIPKEKQKEWSLYNFSGPQAIPMYSYFWLDDLLKKAVKPDFVILSLSPEAFDDSKGLVNSPFLRLACDKECRDFVWKDVPWKDRYEHWLDQVFSIRAIELNMGLFISRLKSGRLKEYKAFYNKEYQLINYTKGDYLMYATTANPTEKLEKDAVRISAIYMRSFQMGKSQLPYVKAFLELTQGKGIKTLVVWPKVYGKYFKEYEKYNIKNVWWSQVSDLSKSYGAIPYDMNEESKCDLFNDASHQSVFCFVDQMKDIWERYADPSGR</sequence>
<organism evidence="2 3">
    <name type="scientific">Leptospira ilyithenensis</name>
    <dbReference type="NCBI Taxonomy" id="2484901"/>
    <lineage>
        <taxon>Bacteria</taxon>
        <taxon>Pseudomonadati</taxon>
        <taxon>Spirochaetota</taxon>
        <taxon>Spirochaetia</taxon>
        <taxon>Leptospirales</taxon>
        <taxon>Leptospiraceae</taxon>
        <taxon>Leptospira</taxon>
    </lineage>
</organism>
<accession>A0A4R9LRP4</accession>
<keyword evidence="1" id="KW-0812">Transmembrane</keyword>
<name>A0A4R9LRP4_9LEPT</name>
<protein>
    <submittedName>
        <fullName evidence="2">DUF1574 domain-containing protein</fullName>
    </submittedName>
</protein>
<gene>
    <name evidence="2" type="ORF">EHS11_04105</name>
</gene>
<dbReference type="EMBL" id="RQHV01000029">
    <property type="protein sequence ID" value="TGN13424.1"/>
    <property type="molecule type" value="Genomic_DNA"/>
</dbReference>
<evidence type="ECO:0000313" key="3">
    <source>
        <dbReference type="Proteomes" id="UP000298264"/>
    </source>
</evidence>
<dbReference type="AlphaFoldDB" id="A0A4R9LRP4"/>
<dbReference type="OrthoDB" id="316806at2"/>
<keyword evidence="1" id="KW-1133">Transmembrane helix</keyword>
<evidence type="ECO:0000256" key="1">
    <source>
        <dbReference type="SAM" id="Phobius"/>
    </source>
</evidence>
<feature type="transmembrane region" description="Helical" evidence="1">
    <location>
        <begin position="6"/>
        <end position="29"/>
    </location>
</feature>
<keyword evidence="3" id="KW-1185">Reference proteome</keyword>
<dbReference type="Proteomes" id="UP000298264">
    <property type="component" value="Unassembled WGS sequence"/>
</dbReference>
<dbReference type="InterPro" id="IPR011468">
    <property type="entry name" value="DUF1574"/>
</dbReference>
<evidence type="ECO:0000313" key="2">
    <source>
        <dbReference type="EMBL" id="TGN13424.1"/>
    </source>
</evidence>
<keyword evidence="1" id="KW-0472">Membrane</keyword>